<dbReference type="Pfam" id="PF00512">
    <property type="entry name" value="HisKA"/>
    <property type="match status" value="1"/>
</dbReference>
<keyword evidence="13 15" id="KW-0472">Membrane</keyword>
<dbReference type="PRINTS" id="PR00344">
    <property type="entry name" value="BCTRLSENSOR"/>
</dbReference>
<evidence type="ECO:0000256" key="12">
    <source>
        <dbReference type="ARBA" id="ARBA00023012"/>
    </source>
</evidence>
<dbReference type="SUPFAM" id="SSF55874">
    <property type="entry name" value="ATPase domain of HSP90 chaperone/DNA topoisomerase II/histidine kinase"/>
    <property type="match status" value="1"/>
</dbReference>
<feature type="transmembrane region" description="Helical" evidence="15">
    <location>
        <begin position="20"/>
        <end position="42"/>
    </location>
</feature>
<protein>
    <recommendedName>
        <fullName evidence="3">histidine kinase</fullName>
        <ecNumber evidence="3">2.7.13.3</ecNumber>
    </recommendedName>
</protein>
<sequence>MKAFHFLSKLNPRNSLLGRIFVWFWVAVTIMVICTFVVSRYLGQAWEVSTLSPQQLKRATNAQNNVQKILQRTPEINRALRRTSNREPWQLMAISKKNQKLVLGFPPPLLPQRDRFIALVNAPEPYLIRANNMEFYGPLTLNHRGEEYALFIGKLLARRDRPADAIAWSLAVFILLGTVACVAIAYTIAKPIHRLRSLSNGFAKGAQPAPDKALYNRKDELGELHNDIYSMANKLANSLEQQKSLMANISHELRTPLTRLQLAVAMLDSDSATQRTRDSSKEETSKRRSYSERVEKEIALMDGLIGQALQLARFNDEAHEQWAHKKVLPINEALKPIVDDLVFEAKGLNINLKFESETDVSLAINTISFTSAIENVVRNAIKYAKQNVLIKVSNESSGSSSDSKNKISDRVVISVHDDGDGLNDFPESEQIFQPFYRASSSEDKQGTGLGLAIAKAAMEQHSGKISLNTSILGGLQIDLSFPIKSN</sequence>
<feature type="transmembrane region" description="Helical" evidence="15">
    <location>
        <begin position="165"/>
        <end position="189"/>
    </location>
</feature>
<reference evidence="17 18" key="1">
    <citation type="submission" date="2023-09" db="EMBL/GenBank/DDBJ databases">
        <authorList>
            <person name="Rey-Velasco X."/>
        </authorList>
    </citation>
    <scope>NUCLEOTIDE SEQUENCE [LARGE SCALE GENOMIC DNA]</scope>
    <source>
        <strain evidence="17 18">P117</strain>
    </source>
</reference>
<evidence type="ECO:0000259" key="16">
    <source>
        <dbReference type="PROSITE" id="PS50109"/>
    </source>
</evidence>
<dbReference type="InterPro" id="IPR036097">
    <property type="entry name" value="HisK_dim/P_sf"/>
</dbReference>
<keyword evidence="7 15" id="KW-0812">Transmembrane</keyword>
<dbReference type="Gene3D" id="1.10.287.130">
    <property type="match status" value="1"/>
</dbReference>
<comment type="caution">
    <text evidence="17">The sequence shown here is derived from an EMBL/GenBank/DDBJ whole genome shotgun (WGS) entry which is preliminary data.</text>
</comment>
<dbReference type="CDD" id="cd00082">
    <property type="entry name" value="HisKA"/>
    <property type="match status" value="1"/>
</dbReference>
<dbReference type="InterPro" id="IPR005467">
    <property type="entry name" value="His_kinase_dom"/>
</dbReference>
<evidence type="ECO:0000256" key="2">
    <source>
        <dbReference type="ARBA" id="ARBA00004651"/>
    </source>
</evidence>
<keyword evidence="8" id="KW-0547">Nucleotide-binding</keyword>
<dbReference type="RefSeq" id="WP_311369029.1">
    <property type="nucleotide sequence ID" value="NZ_JAVRHX010000003.1"/>
</dbReference>
<dbReference type="Gene3D" id="3.30.565.10">
    <property type="entry name" value="Histidine kinase-like ATPase, C-terminal domain"/>
    <property type="match status" value="1"/>
</dbReference>
<keyword evidence="9" id="KW-0418">Kinase</keyword>
<organism evidence="17 18">
    <name type="scientific">Glaciecola petra</name>
    <dbReference type="NCBI Taxonomy" id="3075602"/>
    <lineage>
        <taxon>Bacteria</taxon>
        <taxon>Pseudomonadati</taxon>
        <taxon>Pseudomonadota</taxon>
        <taxon>Gammaproteobacteria</taxon>
        <taxon>Alteromonadales</taxon>
        <taxon>Alteromonadaceae</taxon>
        <taxon>Glaciecola</taxon>
    </lineage>
</organism>
<feature type="compositionally biased region" description="Basic and acidic residues" evidence="14">
    <location>
        <begin position="275"/>
        <end position="292"/>
    </location>
</feature>
<evidence type="ECO:0000256" key="7">
    <source>
        <dbReference type="ARBA" id="ARBA00022692"/>
    </source>
</evidence>
<name>A0ABU2ZSA7_9ALTE</name>
<evidence type="ECO:0000256" key="11">
    <source>
        <dbReference type="ARBA" id="ARBA00022989"/>
    </source>
</evidence>
<gene>
    <name evidence="17" type="ORF">RM552_11700</name>
</gene>
<evidence type="ECO:0000256" key="3">
    <source>
        <dbReference type="ARBA" id="ARBA00012438"/>
    </source>
</evidence>
<keyword evidence="5" id="KW-0597">Phosphoprotein</keyword>
<dbReference type="InterPro" id="IPR003661">
    <property type="entry name" value="HisK_dim/P_dom"/>
</dbReference>
<evidence type="ECO:0000256" key="13">
    <source>
        <dbReference type="ARBA" id="ARBA00023136"/>
    </source>
</evidence>
<dbReference type="PANTHER" id="PTHR45528">
    <property type="entry name" value="SENSOR HISTIDINE KINASE CPXA"/>
    <property type="match status" value="1"/>
</dbReference>
<comment type="subcellular location">
    <subcellularLocation>
        <location evidence="2">Cell membrane</location>
        <topology evidence="2">Multi-pass membrane protein</topology>
    </subcellularLocation>
</comment>
<evidence type="ECO:0000313" key="17">
    <source>
        <dbReference type="EMBL" id="MDT0595512.1"/>
    </source>
</evidence>
<evidence type="ECO:0000256" key="10">
    <source>
        <dbReference type="ARBA" id="ARBA00022840"/>
    </source>
</evidence>
<dbReference type="PROSITE" id="PS50109">
    <property type="entry name" value="HIS_KIN"/>
    <property type="match status" value="1"/>
</dbReference>
<keyword evidence="6" id="KW-0808">Transferase</keyword>
<evidence type="ECO:0000256" key="14">
    <source>
        <dbReference type="SAM" id="MobiDB-lite"/>
    </source>
</evidence>
<keyword evidence="12" id="KW-0902">Two-component regulatory system</keyword>
<dbReference type="SMART" id="SM00387">
    <property type="entry name" value="HATPase_c"/>
    <property type="match status" value="1"/>
</dbReference>
<feature type="region of interest" description="Disordered" evidence="14">
    <location>
        <begin position="271"/>
        <end position="292"/>
    </location>
</feature>
<dbReference type="Pfam" id="PF02518">
    <property type="entry name" value="HATPase_c"/>
    <property type="match status" value="1"/>
</dbReference>
<evidence type="ECO:0000256" key="6">
    <source>
        <dbReference type="ARBA" id="ARBA00022679"/>
    </source>
</evidence>
<keyword evidence="18" id="KW-1185">Reference proteome</keyword>
<keyword evidence="10 17" id="KW-0067">ATP-binding</keyword>
<accession>A0ABU2ZSA7</accession>
<comment type="catalytic activity">
    <reaction evidence="1">
        <text>ATP + protein L-histidine = ADP + protein N-phospho-L-histidine.</text>
        <dbReference type="EC" id="2.7.13.3"/>
    </reaction>
</comment>
<evidence type="ECO:0000256" key="5">
    <source>
        <dbReference type="ARBA" id="ARBA00022553"/>
    </source>
</evidence>
<evidence type="ECO:0000256" key="1">
    <source>
        <dbReference type="ARBA" id="ARBA00000085"/>
    </source>
</evidence>
<dbReference type="SMART" id="SM00388">
    <property type="entry name" value="HisKA"/>
    <property type="match status" value="1"/>
</dbReference>
<dbReference type="Proteomes" id="UP001253545">
    <property type="component" value="Unassembled WGS sequence"/>
</dbReference>
<evidence type="ECO:0000256" key="4">
    <source>
        <dbReference type="ARBA" id="ARBA00022475"/>
    </source>
</evidence>
<dbReference type="InterPro" id="IPR003594">
    <property type="entry name" value="HATPase_dom"/>
</dbReference>
<dbReference type="InterPro" id="IPR036890">
    <property type="entry name" value="HATPase_C_sf"/>
</dbReference>
<dbReference type="Gene3D" id="6.10.340.10">
    <property type="match status" value="1"/>
</dbReference>
<dbReference type="EMBL" id="JAVRHX010000003">
    <property type="protein sequence ID" value="MDT0595512.1"/>
    <property type="molecule type" value="Genomic_DNA"/>
</dbReference>
<keyword evidence="11 15" id="KW-1133">Transmembrane helix</keyword>
<proteinExistence type="predicted"/>
<evidence type="ECO:0000256" key="15">
    <source>
        <dbReference type="SAM" id="Phobius"/>
    </source>
</evidence>
<evidence type="ECO:0000313" key="18">
    <source>
        <dbReference type="Proteomes" id="UP001253545"/>
    </source>
</evidence>
<dbReference type="InterPro" id="IPR004358">
    <property type="entry name" value="Sig_transdc_His_kin-like_C"/>
</dbReference>
<dbReference type="PANTHER" id="PTHR45528:SF1">
    <property type="entry name" value="SENSOR HISTIDINE KINASE CPXA"/>
    <property type="match status" value="1"/>
</dbReference>
<dbReference type="InterPro" id="IPR050398">
    <property type="entry name" value="HssS/ArlS-like"/>
</dbReference>
<keyword evidence="4" id="KW-1003">Cell membrane</keyword>
<evidence type="ECO:0000256" key="8">
    <source>
        <dbReference type="ARBA" id="ARBA00022741"/>
    </source>
</evidence>
<dbReference type="SUPFAM" id="SSF47384">
    <property type="entry name" value="Homodimeric domain of signal transducing histidine kinase"/>
    <property type="match status" value="1"/>
</dbReference>
<feature type="domain" description="Histidine kinase" evidence="16">
    <location>
        <begin position="248"/>
        <end position="485"/>
    </location>
</feature>
<dbReference type="EC" id="2.7.13.3" evidence="3"/>
<dbReference type="GO" id="GO:0005524">
    <property type="term" value="F:ATP binding"/>
    <property type="evidence" value="ECO:0007669"/>
    <property type="project" value="UniProtKB-KW"/>
</dbReference>
<evidence type="ECO:0000256" key="9">
    <source>
        <dbReference type="ARBA" id="ARBA00022777"/>
    </source>
</evidence>